<reference evidence="1 2" key="1">
    <citation type="journal article" date="2014" name="BMC Genomics">
        <title>Genome and secretome analysis of the hemibiotrophic fungal pathogen, Moniliophthora roreri, which causes frosty pod rot disease of cacao: mechanisms of the biotrophic and necrotrophic phases.</title>
        <authorList>
            <person name="Meinhardt L.W."/>
            <person name="Costa G.G.L."/>
            <person name="Thomazella D.P.T."/>
            <person name="Teixeira P.J.P.L."/>
            <person name="Carazzolle M.F."/>
            <person name="Schuster S.C."/>
            <person name="Carlson J.E."/>
            <person name="Guiltinan M.J."/>
            <person name="Mieczkowski P."/>
            <person name="Farmer A."/>
            <person name="Ramaraj T."/>
            <person name="Crozier J."/>
            <person name="Davis R.E."/>
            <person name="Shao J."/>
            <person name="Melnick R.L."/>
            <person name="Pereira G.A.G."/>
            <person name="Bailey B.A."/>
        </authorList>
    </citation>
    <scope>NUCLEOTIDE SEQUENCE [LARGE SCALE GENOMIC DNA]</scope>
    <source>
        <strain evidence="1 2">MCA 2997</strain>
    </source>
</reference>
<accession>V2YTS3</accession>
<organism evidence="1 2">
    <name type="scientific">Moniliophthora roreri (strain MCA 2997)</name>
    <name type="common">Cocoa frosty pod rot fungus</name>
    <name type="synonym">Crinipellis roreri</name>
    <dbReference type="NCBI Taxonomy" id="1381753"/>
    <lineage>
        <taxon>Eukaryota</taxon>
        <taxon>Fungi</taxon>
        <taxon>Dikarya</taxon>
        <taxon>Basidiomycota</taxon>
        <taxon>Agaricomycotina</taxon>
        <taxon>Agaricomycetes</taxon>
        <taxon>Agaricomycetidae</taxon>
        <taxon>Agaricales</taxon>
        <taxon>Marasmiineae</taxon>
        <taxon>Marasmiaceae</taxon>
        <taxon>Moniliophthora</taxon>
    </lineage>
</organism>
<comment type="caution">
    <text evidence="1">The sequence shown here is derived from an EMBL/GenBank/DDBJ whole genome shotgun (WGS) entry which is preliminary data.</text>
</comment>
<dbReference type="EMBL" id="AWSO01000114">
    <property type="protein sequence ID" value="ESK95079.1"/>
    <property type="molecule type" value="Genomic_DNA"/>
</dbReference>
<proteinExistence type="predicted"/>
<protein>
    <submittedName>
        <fullName evidence="1">Uncharacterized protein</fullName>
    </submittedName>
</protein>
<dbReference type="Proteomes" id="UP000017559">
    <property type="component" value="Unassembled WGS sequence"/>
</dbReference>
<dbReference type="KEGG" id="mrr:Moror_13925"/>
<dbReference type="AlphaFoldDB" id="V2YTS3"/>
<sequence length="89" mass="10326">MRKGPCRQVNSLRWYQIKTREEEVVLHLFESDEGDDGLLQCPFCLANSDMPPRNFASSSVTILLQRYKDNHAHILAKACQERLDILYSD</sequence>
<gene>
    <name evidence="1" type="ORF">Moror_13925</name>
</gene>
<evidence type="ECO:0000313" key="1">
    <source>
        <dbReference type="EMBL" id="ESK95079.1"/>
    </source>
</evidence>
<evidence type="ECO:0000313" key="2">
    <source>
        <dbReference type="Proteomes" id="UP000017559"/>
    </source>
</evidence>
<keyword evidence="2" id="KW-1185">Reference proteome</keyword>
<dbReference type="HOGENOM" id="CLU_2455249_0_0_1"/>
<name>V2YTS3_MONRO</name>